<dbReference type="EMBL" id="CACRXK020019916">
    <property type="protein sequence ID" value="CAB4034200.1"/>
    <property type="molecule type" value="Genomic_DNA"/>
</dbReference>
<keyword evidence="2" id="KW-1185">Reference proteome</keyword>
<dbReference type="OrthoDB" id="5956414at2759"/>
<protein>
    <submittedName>
        <fullName evidence="1">Uncharacterized protein</fullName>
    </submittedName>
</protein>
<accession>A0A6S7JY26</accession>
<feature type="non-terminal residue" evidence="1">
    <location>
        <position position="1"/>
    </location>
</feature>
<dbReference type="AlphaFoldDB" id="A0A6S7JY26"/>
<evidence type="ECO:0000313" key="2">
    <source>
        <dbReference type="Proteomes" id="UP001152795"/>
    </source>
</evidence>
<name>A0A6S7JY26_PARCT</name>
<dbReference type="PANTHER" id="PTHR36981:SF1">
    <property type="entry name" value="P2X PURINORECEPTOR 7 INTRACELLULAR DOMAIN-CONTAINING PROTEIN"/>
    <property type="match status" value="1"/>
</dbReference>
<sequence>PLADEEWIRNYQKAENERIQYEENLRKRFDGSLEISECLKLSYQYRCKCGNCSRDVLSNPNECLCCCEIDECGQALVSEQVLNDVGQDACLKCITEHPGFDPVCLQKWSLRMAADKYKTKNKARYHQMDSEDSFLRSVSYREFTRMVYGLLGNRRIPLPSCAYTMIRSIFPVAKKEDLTGFIDTD</sequence>
<dbReference type="PANTHER" id="PTHR36981">
    <property type="entry name" value="ZGC:195170"/>
    <property type="match status" value="1"/>
</dbReference>
<dbReference type="Proteomes" id="UP001152795">
    <property type="component" value="Unassembled WGS sequence"/>
</dbReference>
<proteinExistence type="predicted"/>
<evidence type="ECO:0000313" key="1">
    <source>
        <dbReference type="EMBL" id="CAB4034200.1"/>
    </source>
</evidence>
<comment type="caution">
    <text evidence="1">The sequence shown here is derived from an EMBL/GenBank/DDBJ whole genome shotgun (WGS) entry which is preliminary data.</text>
</comment>
<reference evidence="1" key="1">
    <citation type="submission" date="2020-04" db="EMBL/GenBank/DDBJ databases">
        <authorList>
            <person name="Alioto T."/>
            <person name="Alioto T."/>
            <person name="Gomez Garrido J."/>
        </authorList>
    </citation>
    <scope>NUCLEOTIDE SEQUENCE</scope>
    <source>
        <strain evidence="1">A484AB</strain>
    </source>
</reference>
<organism evidence="1 2">
    <name type="scientific">Paramuricea clavata</name>
    <name type="common">Red gorgonian</name>
    <name type="synonym">Violescent sea-whip</name>
    <dbReference type="NCBI Taxonomy" id="317549"/>
    <lineage>
        <taxon>Eukaryota</taxon>
        <taxon>Metazoa</taxon>
        <taxon>Cnidaria</taxon>
        <taxon>Anthozoa</taxon>
        <taxon>Octocorallia</taxon>
        <taxon>Malacalcyonacea</taxon>
        <taxon>Plexauridae</taxon>
        <taxon>Paramuricea</taxon>
    </lineage>
</organism>
<gene>
    <name evidence="1" type="ORF">PACLA_8A060497</name>
</gene>